<sequence length="171" mass="18883">MVHTYGFVPNNLPAYAGRPLFFEGVQPDDPLSRQKQALFEALGADPAVLEGFWHELRPVGSQCRSMAPKLRLAQLSKEDGPLAEALGAWKAEPKTTYQALQQPISAENEEKVKQQIISAVTAALEELPKEEELKAKASSSKQEPHEIHQTLAAKVLLGERLALETCLDQWS</sequence>
<reference evidence="2" key="1">
    <citation type="submission" date="2022-10" db="EMBL/GenBank/DDBJ databases">
        <authorList>
            <person name="Chen Y."/>
            <person name="Dougan E. K."/>
            <person name="Chan C."/>
            <person name="Rhodes N."/>
            <person name="Thang M."/>
        </authorList>
    </citation>
    <scope>NUCLEOTIDE SEQUENCE</scope>
</reference>
<evidence type="ECO:0000313" key="5">
    <source>
        <dbReference type="Proteomes" id="UP001152797"/>
    </source>
</evidence>
<dbReference type="EMBL" id="CAMXCT030000153">
    <property type="protein sequence ID" value="CAL4762039.1"/>
    <property type="molecule type" value="Genomic_DNA"/>
</dbReference>
<organism evidence="2">
    <name type="scientific">Cladocopium goreaui</name>
    <dbReference type="NCBI Taxonomy" id="2562237"/>
    <lineage>
        <taxon>Eukaryota</taxon>
        <taxon>Sar</taxon>
        <taxon>Alveolata</taxon>
        <taxon>Dinophyceae</taxon>
        <taxon>Suessiales</taxon>
        <taxon>Symbiodiniaceae</taxon>
        <taxon>Cladocopium</taxon>
    </lineage>
</organism>
<feature type="domain" description="Rubisco LSMT substrate-binding" evidence="1">
    <location>
        <begin position="27"/>
        <end position="160"/>
    </location>
</feature>
<dbReference type="EMBL" id="CAMXCT010000153">
    <property type="protein sequence ID" value="CAI3974727.1"/>
    <property type="molecule type" value="Genomic_DNA"/>
</dbReference>
<protein>
    <submittedName>
        <fullName evidence="4">Metacaspase-1</fullName>
    </submittedName>
</protein>
<dbReference type="InterPro" id="IPR015353">
    <property type="entry name" value="Rubisco_LSMT_subst-bd"/>
</dbReference>
<dbReference type="OrthoDB" id="445095at2759"/>
<gene>
    <name evidence="2" type="ORF">C1SCF055_LOCUS3106</name>
</gene>
<dbReference type="Gene3D" id="3.90.1420.10">
    <property type="entry name" value="Rubisco LSMT, substrate-binding domain"/>
    <property type="match status" value="1"/>
</dbReference>
<evidence type="ECO:0000313" key="2">
    <source>
        <dbReference type="EMBL" id="CAI3974727.1"/>
    </source>
</evidence>
<dbReference type="InterPro" id="IPR036464">
    <property type="entry name" value="Rubisco_LSMT_subst-bd_sf"/>
</dbReference>
<evidence type="ECO:0000313" key="4">
    <source>
        <dbReference type="EMBL" id="CAL4762039.1"/>
    </source>
</evidence>
<dbReference type="AlphaFoldDB" id="A0A9P1BK06"/>
<name>A0A9P1BK06_9DINO</name>
<proteinExistence type="predicted"/>
<reference evidence="3" key="2">
    <citation type="submission" date="2024-04" db="EMBL/GenBank/DDBJ databases">
        <authorList>
            <person name="Chen Y."/>
            <person name="Shah S."/>
            <person name="Dougan E. K."/>
            <person name="Thang M."/>
            <person name="Chan C."/>
        </authorList>
    </citation>
    <scope>NUCLEOTIDE SEQUENCE [LARGE SCALE GENOMIC DNA]</scope>
</reference>
<evidence type="ECO:0000259" key="1">
    <source>
        <dbReference type="Pfam" id="PF09273"/>
    </source>
</evidence>
<comment type="caution">
    <text evidence="2">The sequence shown here is derived from an EMBL/GenBank/DDBJ whole genome shotgun (WGS) entry which is preliminary data.</text>
</comment>
<keyword evidence="5" id="KW-1185">Reference proteome</keyword>
<dbReference type="EMBL" id="CAMXCT020000153">
    <property type="protein sequence ID" value="CAL1128102.1"/>
    <property type="molecule type" value="Genomic_DNA"/>
</dbReference>
<dbReference type="SUPFAM" id="SSF81822">
    <property type="entry name" value="RuBisCo LSMT C-terminal, substrate-binding domain"/>
    <property type="match status" value="1"/>
</dbReference>
<accession>A0A9P1BK06</accession>
<dbReference type="Pfam" id="PF09273">
    <property type="entry name" value="Rubis-subs-bind"/>
    <property type="match status" value="1"/>
</dbReference>
<dbReference type="Proteomes" id="UP001152797">
    <property type="component" value="Unassembled WGS sequence"/>
</dbReference>
<evidence type="ECO:0000313" key="3">
    <source>
        <dbReference type="EMBL" id="CAL1128102.1"/>
    </source>
</evidence>